<dbReference type="Proteomes" id="UP000436284">
    <property type="component" value="Unassembled WGS sequence"/>
</dbReference>
<accession>A0A6N8U2N9</accession>
<organism evidence="2 3">
    <name type="scientific">Salinicoccus hispanicus</name>
    <dbReference type="NCBI Taxonomy" id="157225"/>
    <lineage>
        <taxon>Bacteria</taxon>
        <taxon>Bacillati</taxon>
        <taxon>Bacillota</taxon>
        <taxon>Bacilli</taxon>
        <taxon>Bacillales</taxon>
        <taxon>Staphylococcaceae</taxon>
        <taxon>Salinicoccus</taxon>
    </lineage>
</organism>
<evidence type="ECO:0000313" key="3">
    <source>
        <dbReference type="Proteomes" id="UP000436284"/>
    </source>
</evidence>
<evidence type="ECO:0000259" key="1">
    <source>
        <dbReference type="PROSITE" id="PS51186"/>
    </source>
</evidence>
<dbReference type="Pfam" id="PF00583">
    <property type="entry name" value="Acetyltransf_1"/>
    <property type="match status" value="1"/>
</dbReference>
<proteinExistence type="predicted"/>
<evidence type="ECO:0000313" key="2">
    <source>
        <dbReference type="EMBL" id="MXQ50645.1"/>
    </source>
</evidence>
<dbReference type="InterPro" id="IPR000182">
    <property type="entry name" value="GNAT_dom"/>
</dbReference>
<dbReference type="RefSeq" id="WP_160653699.1">
    <property type="nucleotide sequence ID" value="NZ_JBHRWU010000001.1"/>
</dbReference>
<feature type="domain" description="N-acetyltransferase" evidence="1">
    <location>
        <begin position="1"/>
        <end position="168"/>
    </location>
</feature>
<keyword evidence="2" id="KW-0808">Transferase</keyword>
<dbReference type="InterPro" id="IPR016181">
    <property type="entry name" value="Acyl_CoA_acyltransferase"/>
</dbReference>
<comment type="caution">
    <text evidence="2">The sequence shown here is derived from an EMBL/GenBank/DDBJ whole genome shotgun (WGS) entry which is preliminary data.</text>
</comment>
<dbReference type="AlphaFoldDB" id="A0A6N8U2N9"/>
<dbReference type="PROSITE" id="PS51186">
    <property type="entry name" value="GNAT"/>
    <property type="match status" value="1"/>
</dbReference>
<dbReference type="InterPro" id="IPR050276">
    <property type="entry name" value="MshD_Acetyltransferase"/>
</dbReference>
<sequence length="168" mass="19715">MSIRKALYEDLESVMEIKEKVVPLMIEAGNSQWSENYPNRERFSRDIDAGSLYVYEESGTIVGFVVVDDDHPYPYDDIPWQLTRERSKAMHRMAVDPSKQGHGIARRMMKAMETHIRSEGYDGIHTDTSLENEKMQKQFEKNGYQFKGKLNLDDNENDWYVAYEKTFD</sequence>
<dbReference type="EMBL" id="WUUK01000002">
    <property type="protein sequence ID" value="MXQ50645.1"/>
    <property type="molecule type" value="Genomic_DNA"/>
</dbReference>
<protein>
    <submittedName>
        <fullName evidence="2">GNAT family N-acetyltransferase</fullName>
    </submittedName>
</protein>
<gene>
    <name evidence="2" type="ORF">GQ671_05115</name>
</gene>
<dbReference type="Gene3D" id="3.40.630.30">
    <property type="match status" value="1"/>
</dbReference>
<dbReference type="SUPFAM" id="SSF55729">
    <property type="entry name" value="Acyl-CoA N-acyltransferases (Nat)"/>
    <property type="match status" value="1"/>
</dbReference>
<name>A0A6N8U2N9_9STAP</name>
<reference evidence="2 3" key="1">
    <citation type="submission" date="2019-12" db="EMBL/GenBank/DDBJ databases">
        <title>Salinicoccus cyprini sp. nov., isolated from gastro-intestinal tract of mirror carp, Cyprinus carpio var. specularis, collected from Gobind Sagar Reservoir, Himachal Pradesh, India.</title>
        <authorList>
            <person name="Talwar C."/>
            <person name="Singh A.K."/>
            <person name="Lal R."/>
            <person name="Negi R.K."/>
        </authorList>
    </citation>
    <scope>NUCLEOTIDE SEQUENCE [LARGE SCALE GENOMIC DNA]</scope>
    <source>
        <strain evidence="2 3">J-82</strain>
    </source>
</reference>
<dbReference type="CDD" id="cd04301">
    <property type="entry name" value="NAT_SF"/>
    <property type="match status" value="1"/>
</dbReference>
<dbReference type="GO" id="GO:0016747">
    <property type="term" value="F:acyltransferase activity, transferring groups other than amino-acyl groups"/>
    <property type="evidence" value="ECO:0007669"/>
    <property type="project" value="InterPro"/>
</dbReference>
<dbReference type="PANTHER" id="PTHR43617">
    <property type="entry name" value="L-AMINO ACID N-ACETYLTRANSFERASE"/>
    <property type="match status" value="1"/>
</dbReference>
<keyword evidence="3" id="KW-1185">Reference proteome</keyword>
<dbReference type="OrthoDB" id="9796381at2"/>